<comment type="caution">
    <text evidence="17">The sequence shown here is derived from an EMBL/GenBank/DDBJ whole genome shotgun (WGS) entry which is preliminary data.</text>
</comment>
<keyword evidence="11" id="KW-0456">Lyase</keyword>
<evidence type="ECO:0000256" key="2">
    <source>
        <dbReference type="ARBA" id="ARBA00005005"/>
    </source>
</evidence>
<dbReference type="GO" id="GO:0003857">
    <property type="term" value="F:(3S)-3-hydroxyacyl-CoA dehydrogenase (NAD+) activity"/>
    <property type="evidence" value="ECO:0007669"/>
    <property type="project" value="UniProtKB-EC"/>
</dbReference>
<dbReference type="eggNOG" id="COG1024">
    <property type="taxonomic scope" value="Bacteria"/>
</dbReference>
<keyword evidence="18" id="KW-1185">Reference proteome</keyword>
<dbReference type="Gene3D" id="1.10.1040.50">
    <property type="match status" value="1"/>
</dbReference>
<keyword evidence="7" id="KW-0520">NAD</keyword>
<dbReference type="InterPro" id="IPR006176">
    <property type="entry name" value="3-OHacyl-CoA_DH_NAD-bd"/>
</dbReference>
<dbReference type="GO" id="GO:0070403">
    <property type="term" value="F:NAD+ binding"/>
    <property type="evidence" value="ECO:0007669"/>
    <property type="project" value="InterPro"/>
</dbReference>
<dbReference type="EMBL" id="JALZ01000042">
    <property type="protein sequence ID" value="ETX12982.1"/>
    <property type="molecule type" value="Genomic_DNA"/>
</dbReference>
<dbReference type="SUPFAM" id="SSF52096">
    <property type="entry name" value="ClpP/crotonase"/>
    <property type="match status" value="1"/>
</dbReference>
<keyword evidence="8" id="KW-0443">Lipid metabolism</keyword>
<comment type="pathway">
    <text evidence="2">Lipid metabolism; fatty acid beta-oxidation.</text>
</comment>
<evidence type="ECO:0000313" key="18">
    <source>
        <dbReference type="Proteomes" id="UP000022447"/>
    </source>
</evidence>
<dbReference type="AlphaFoldDB" id="X7EAM5"/>
<evidence type="ECO:0000256" key="10">
    <source>
        <dbReference type="ARBA" id="ARBA00023235"/>
    </source>
</evidence>
<accession>X7EAM5</accession>
<dbReference type="FunFam" id="3.40.50.720:FF:000009">
    <property type="entry name" value="Fatty oxidation complex, alpha subunit"/>
    <property type="match status" value="1"/>
</dbReference>
<name>X7EAM5_9RHOB</name>
<evidence type="ECO:0000256" key="7">
    <source>
        <dbReference type="ARBA" id="ARBA00023027"/>
    </source>
</evidence>
<dbReference type="CDD" id="cd06558">
    <property type="entry name" value="crotonase-like"/>
    <property type="match status" value="1"/>
</dbReference>
<organism evidence="17 18">
    <name type="scientific">Roseivivax halodurans JCM 10272</name>
    <dbReference type="NCBI Taxonomy" id="1449350"/>
    <lineage>
        <taxon>Bacteria</taxon>
        <taxon>Pseudomonadati</taxon>
        <taxon>Pseudomonadota</taxon>
        <taxon>Alphaproteobacteria</taxon>
        <taxon>Rhodobacterales</taxon>
        <taxon>Roseobacteraceae</taxon>
        <taxon>Roseivivax</taxon>
    </lineage>
</organism>
<dbReference type="PANTHER" id="PTHR23309">
    <property type="entry name" value="3-HYDROXYACYL-COA DEHYROGENASE"/>
    <property type="match status" value="1"/>
</dbReference>
<dbReference type="InterPro" id="IPR036291">
    <property type="entry name" value="NAD(P)-bd_dom_sf"/>
</dbReference>
<dbReference type="InterPro" id="IPR018376">
    <property type="entry name" value="Enoyl-CoA_hyd/isom_CS"/>
</dbReference>
<dbReference type="eggNOG" id="COG1250">
    <property type="taxonomic scope" value="Bacteria"/>
</dbReference>
<comment type="similarity">
    <text evidence="3">In the N-terminal section; belongs to the enoyl-CoA hydratase/isomerase family.</text>
</comment>
<feature type="domain" description="3-hydroxyacyl-CoA dehydrogenase C-terminal" evidence="15">
    <location>
        <begin position="491"/>
        <end position="584"/>
    </location>
</feature>
<feature type="domain" description="3-hydroxyacyl-CoA dehydrogenase NAD binding" evidence="16">
    <location>
        <begin position="310"/>
        <end position="486"/>
    </location>
</feature>
<evidence type="ECO:0000256" key="12">
    <source>
        <dbReference type="ARBA" id="ARBA00023268"/>
    </source>
</evidence>
<dbReference type="Proteomes" id="UP000022447">
    <property type="component" value="Unassembled WGS sequence"/>
</dbReference>
<dbReference type="Gene3D" id="3.90.226.10">
    <property type="entry name" value="2-enoyl-CoA Hydratase, Chain A, domain 1"/>
    <property type="match status" value="1"/>
</dbReference>
<dbReference type="GO" id="GO:0016853">
    <property type="term" value="F:isomerase activity"/>
    <property type="evidence" value="ECO:0007669"/>
    <property type="project" value="UniProtKB-KW"/>
</dbReference>
<dbReference type="PROSITE" id="PS00166">
    <property type="entry name" value="ENOYL_COA_HYDRATASE"/>
    <property type="match status" value="1"/>
</dbReference>
<feature type="domain" description="3-hydroxyacyl-CoA dehydrogenase C-terminal" evidence="15">
    <location>
        <begin position="622"/>
        <end position="704"/>
    </location>
</feature>
<dbReference type="UniPathway" id="UPA00659"/>
<evidence type="ECO:0000313" key="17">
    <source>
        <dbReference type="EMBL" id="ETX12982.1"/>
    </source>
</evidence>
<dbReference type="STRING" id="1449350.OCH239_15055"/>
<sequence>MNYAAEAPLDEREERPVTHPVSYEVEDGIAVITIDNPPVNALGRAVRQGLCDAMDRLADDPQAQAALILGAGKLFIGGADISEFGKPPKDPWLPEVVQRIEDSPKPVVAAIQGAALGGGLEVALGAHYRVAMKGAKLGLPEVNLGIIPGAGGTQRTPRLIGVAAALDIIPAGGTVPAEQAVELGLADRLAEGDPREAGLAYARELVTAGAGTRPVGQMPCPDHDTVALEAARKTWSKKNRGEVARLASIDAVEAATRMPIAAGITEERRIFSEMMDTPQRAGLIHAFFIERKVFQLPELDGVAPREVSQLGVIGGGTMGAGIATAALLRGLDVTLIERDDAAAEKAAATISRNLEGAVKRGKLDGGTRDAILSDAFRTAADYGALARADLAIEAVFEDMDVKKQVFAELDRVMKPGAVLATNTSYLDVTEIAASVSRPSDVIGLHFFSPAHVMKLLEVVVPESTAPDVIATAFALAKRLGKTAVRAGVCDGFIGNRILSKYRAAADRMVLAGASPYQVDRAVKAFGWPMGPYEMGDLAGLDIGYATRQRRAATRDPRDIVPTWADALYHLGRHGQKTGRGYYIYEEGKRGGAEDPEVLELIDKARAEHGVTPRDFTDEEIQRRYMAALVNEAARVLEEGIARRPLDVDVTFLHGYGFPRWRGGPMFWADETGLPALLGDIEDYAREDDFFWQPAPLLKRLVSENSNFASLNG</sequence>
<dbReference type="SUPFAM" id="SSF48179">
    <property type="entry name" value="6-phosphogluconate dehydrogenase C-terminal domain-like"/>
    <property type="match status" value="2"/>
</dbReference>
<dbReference type="InterPro" id="IPR029045">
    <property type="entry name" value="ClpP/crotonase-like_dom_sf"/>
</dbReference>
<dbReference type="OrthoDB" id="9771883at2"/>
<dbReference type="GO" id="GO:0004300">
    <property type="term" value="F:enoyl-CoA hydratase activity"/>
    <property type="evidence" value="ECO:0007669"/>
    <property type="project" value="UniProtKB-ARBA"/>
</dbReference>
<keyword evidence="4" id="KW-0276">Fatty acid metabolism</keyword>
<protein>
    <submittedName>
        <fullName evidence="17">3-hydroxyacyl-CoA dehydrogenase</fullName>
    </submittedName>
</protein>
<dbReference type="InterPro" id="IPR008927">
    <property type="entry name" value="6-PGluconate_DH-like_C_sf"/>
</dbReference>
<dbReference type="PATRIC" id="fig|1449350.3.peg.3849"/>
<dbReference type="Pfam" id="PF00378">
    <property type="entry name" value="ECH_1"/>
    <property type="match status" value="1"/>
</dbReference>
<dbReference type="Pfam" id="PF00725">
    <property type="entry name" value="3HCDH"/>
    <property type="match status" value="2"/>
</dbReference>
<evidence type="ECO:0000256" key="6">
    <source>
        <dbReference type="ARBA" id="ARBA00023002"/>
    </source>
</evidence>
<keyword evidence="5" id="KW-0442">Lipid degradation</keyword>
<dbReference type="SUPFAM" id="SSF51735">
    <property type="entry name" value="NAD(P)-binding Rossmann-fold domains"/>
    <property type="match status" value="1"/>
</dbReference>
<dbReference type="InterPro" id="IPR001753">
    <property type="entry name" value="Enoyl-CoA_hydra/iso"/>
</dbReference>
<evidence type="ECO:0000256" key="9">
    <source>
        <dbReference type="ARBA" id="ARBA00023140"/>
    </source>
</evidence>
<keyword evidence="10" id="KW-0413">Isomerase</keyword>
<dbReference type="Pfam" id="PF02737">
    <property type="entry name" value="3HCDH_N"/>
    <property type="match status" value="1"/>
</dbReference>
<evidence type="ECO:0000256" key="4">
    <source>
        <dbReference type="ARBA" id="ARBA00022832"/>
    </source>
</evidence>
<evidence type="ECO:0000259" key="15">
    <source>
        <dbReference type="Pfam" id="PF00725"/>
    </source>
</evidence>
<dbReference type="GO" id="GO:0006635">
    <property type="term" value="P:fatty acid beta-oxidation"/>
    <property type="evidence" value="ECO:0007669"/>
    <property type="project" value="UniProtKB-UniPathway"/>
</dbReference>
<comment type="subcellular location">
    <subcellularLocation>
        <location evidence="1">Peroxisome</location>
    </subcellularLocation>
</comment>
<reference evidence="17 18" key="1">
    <citation type="submission" date="2014-01" db="EMBL/GenBank/DDBJ databases">
        <title>Roseivivax halodurans JCM 10272 Genome Sequencing.</title>
        <authorList>
            <person name="Lai Q."/>
            <person name="Li G."/>
            <person name="Shao Z."/>
        </authorList>
    </citation>
    <scope>NUCLEOTIDE SEQUENCE [LARGE SCALE GENOMIC DNA]</scope>
    <source>
        <strain evidence="17 18">JCM 10272</strain>
    </source>
</reference>
<keyword evidence="12" id="KW-0511">Multifunctional enzyme</keyword>
<evidence type="ECO:0000256" key="1">
    <source>
        <dbReference type="ARBA" id="ARBA00004275"/>
    </source>
</evidence>
<comment type="similarity">
    <text evidence="14">Belongs to the enoyl-CoA hydratase/isomerase family.</text>
</comment>
<evidence type="ECO:0000256" key="5">
    <source>
        <dbReference type="ARBA" id="ARBA00022963"/>
    </source>
</evidence>
<dbReference type="FunFam" id="1.10.1040.50:FF:000006">
    <property type="entry name" value="Peroxisomal bifunctional enzyme"/>
    <property type="match status" value="1"/>
</dbReference>
<evidence type="ECO:0000256" key="11">
    <source>
        <dbReference type="ARBA" id="ARBA00023239"/>
    </source>
</evidence>
<evidence type="ECO:0000256" key="3">
    <source>
        <dbReference type="ARBA" id="ARBA00008750"/>
    </source>
</evidence>
<comment type="catalytic activity">
    <reaction evidence="13">
        <text>a (3S)-3-hydroxyacyl-CoA + NAD(+) = a 3-oxoacyl-CoA + NADH + H(+)</text>
        <dbReference type="Rhea" id="RHEA:22432"/>
        <dbReference type="ChEBI" id="CHEBI:15378"/>
        <dbReference type="ChEBI" id="CHEBI:57318"/>
        <dbReference type="ChEBI" id="CHEBI:57540"/>
        <dbReference type="ChEBI" id="CHEBI:57945"/>
        <dbReference type="ChEBI" id="CHEBI:90726"/>
        <dbReference type="EC" id="1.1.1.35"/>
    </reaction>
</comment>
<gene>
    <name evidence="17" type="ORF">OCH239_15055</name>
</gene>
<keyword evidence="6" id="KW-0560">Oxidoreductase</keyword>
<proteinExistence type="inferred from homology"/>
<evidence type="ECO:0000259" key="16">
    <source>
        <dbReference type="Pfam" id="PF02737"/>
    </source>
</evidence>
<evidence type="ECO:0000256" key="13">
    <source>
        <dbReference type="ARBA" id="ARBA00049556"/>
    </source>
</evidence>
<dbReference type="Gene3D" id="3.40.50.720">
    <property type="entry name" value="NAD(P)-binding Rossmann-like Domain"/>
    <property type="match status" value="1"/>
</dbReference>
<evidence type="ECO:0000256" key="14">
    <source>
        <dbReference type="RuleBase" id="RU003707"/>
    </source>
</evidence>
<keyword evidence="9" id="KW-0576">Peroxisome</keyword>
<evidence type="ECO:0000256" key="8">
    <source>
        <dbReference type="ARBA" id="ARBA00023098"/>
    </source>
</evidence>
<dbReference type="InterPro" id="IPR006108">
    <property type="entry name" value="3HC_DH_C"/>
</dbReference>